<dbReference type="InterPro" id="IPR029058">
    <property type="entry name" value="AB_hydrolase_fold"/>
</dbReference>
<dbReference type="Gene3D" id="3.40.50.1820">
    <property type="entry name" value="alpha/beta hydrolase"/>
    <property type="match status" value="1"/>
</dbReference>
<feature type="domain" description="AB hydrolase-1" evidence="2">
    <location>
        <begin position="49"/>
        <end position="155"/>
    </location>
</feature>
<dbReference type="InterPro" id="IPR000073">
    <property type="entry name" value="AB_hydrolase_1"/>
</dbReference>
<sequence length="284" mass="30442">MKYLFYLTLLLNIPSFAATKDSSAVKTGYADVNGLRMYYEIHGAGNGVPLLLLHGGGSTIGTTFGRVLPALSAGRRVIAIELQGHGHTADRKTPFSFEQDADDAAALLSQLNVQQADVMGFSNGGNSAMMLAMRHPGKVRRLVVASVFYRKEGWVPGLEAMFRKADAAGMPPVLRNAYTTASPQPDPDTFVAKLMGRLLTFKDWQPDMLRAIKQPVLVLAGNHDVATMAHTVEMYQLFPNGQLAIFPGAHGTYLGEAAALDPASNAPARTAALVIEFLDAVAAK</sequence>
<reference evidence="3 4" key="1">
    <citation type="submission" date="2024-03" db="EMBL/GenBank/DDBJ databases">
        <title>Chitinophaga caseinilytica sp. nov., a casein hydrolysing bacterium isolated from forest soil.</title>
        <authorList>
            <person name="Lee D.S."/>
            <person name="Han D.M."/>
            <person name="Baek J.H."/>
            <person name="Choi D.G."/>
            <person name="Jeon J.H."/>
            <person name="Jeon C.O."/>
        </authorList>
    </citation>
    <scope>NUCLEOTIDE SEQUENCE [LARGE SCALE GENOMIC DNA]</scope>
    <source>
        <strain evidence="3 4">KACC 19118</strain>
    </source>
</reference>
<evidence type="ECO:0000313" key="4">
    <source>
        <dbReference type="Proteomes" id="UP001449657"/>
    </source>
</evidence>
<proteinExistence type="predicted"/>
<gene>
    <name evidence="3" type="ORF">WJU22_24080</name>
</gene>
<keyword evidence="4" id="KW-1185">Reference proteome</keyword>
<dbReference type="GO" id="GO:0016787">
    <property type="term" value="F:hydrolase activity"/>
    <property type="evidence" value="ECO:0007669"/>
    <property type="project" value="UniProtKB-KW"/>
</dbReference>
<dbReference type="PRINTS" id="PR00111">
    <property type="entry name" value="ABHYDROLASE"/>
</dbReference>
<dbReference type="PANTHER" id="PTHR43798">
    <property type="entry name" value="MONOACYLGLYCEROL LIPASE"/>
    <property type="match status" value="1"/>
</dbReference>
<dbReference type="Proteomes" id="UP001449657">
    <property type="component" value="Chromosome"/>
</dbReference>
<feature type="chain" id="PRO_5045703179" evidence="1">
    <location>
        <begin position="18"/>
        <end position="284"/>
    </location>
</feature>
<dbReference type="SUPFAM" id="SSF53474">
    <property type="entry name" value="alpha/beta-Hydrolases"/>
    <property type="match status" value="1"/>
</dbReference>
<protein>
    <submittedName>
        <fullName evidence="3">Alpha/beta hydrolase</fullName>
    </submittedName>
</protein>
<name>A0ABZ2Z3S9_9BACT</name>
<keyword evidence="3" id="KW-0378">Hydrolase</keyword>
<keyword evidence="1" id="KW-0732">Signal</keyword>
<dbReference type="RefSeq" id="WP_341840723.1">
    <property type="nucleotide sequence ID" value="NZ_CP149792.1"/>
</dbReference>
<dbReference type="EMBL" id="CP150096">
    <property type="protein sequence ID" value="WZN45982.1"/>
    <property type="molecule type" value="Genomic_DNA"/>
</dbReference>
<evidence type="ECO:0000256" key="1">
    <source>
        <dbReference type="SAM" id="SignalP"/>
    </source>
</evidence>
<dbReference type="InterPro" id="IPR050266">
    <property type="entry name" value="AB_hydrolase_sf"/>
</dbReference>
<evidence type="ECO:0000259" key="2">
    <source>
        <dbReference type="Pfam" id="PF00561"/>
    </source>
</evidence>
<evidence type="ECO:0000313" key="3">
    <source>
        <dbReference type="EMBL" id="WZN45982.1"/>
    </source>
</evidence>
<accession>A0ABZ2Z3S9</accession>
<feature type="signal peptide" evidence="1">
    <location>
        <begin position="1"/>
        <end position="17"/>
    </location>
</feature>
<dbReference type="PANTHER" id="PTHR43798:SF5">
    <property type="entry name" value="MONOACYLGLYCEROL LIPASE ABHD6"/>
    <property type="match status" value="1"/>
</dbReference>
<organism evidence="3 4">
    <name type="scientific">Chitinophaga caseinilytica</name>
    <dbReference type="NCBI Taxonomy" id="2267521"/>
    <lineage>
        <taxon>Bacteria</taxon>
        <taxon>Pseudomonadati</taxon>
        <taxon>Bacteroidota</taxon>
        <taxon>Chitinophagia</taxon>
        <taxon>Chitinophagales</taxon>
        <taxon>Chitinophagaceae</taxon>
        <taxon>Chitinophaga</taxon>
    </lineage>
</organism>
<dbReference type="Pfam" id="PF00561">
    <property type="entry name" value="Abhydrolase_1"/>
    <property type="match status" value="1"/>
</dbReference>